<dbReference type="Gene3D" id="3.30.420.40">
    <property type="match status" value="1"/>
</dbReference>
<keyword evidence="4" id="KW-0067">ATP-binding</keyword>
<gene>
    <name evidence="7" type="ORF">BESB_040620</name>
</gene>
<evidence type="ECO:0000256" key="5">
    <source>
        <dbReference type="SAM" id="MobiDB-lite"/>
    </source>
</evidence>
<keyword evidence="6" id="KW-0812">Transmembrane</keyword>
<keyword evidence="2" id="KW-0378">Hydrolase</keyword>
<dbReference type="RefSeq" id="XP_029221613.1">
    <property type="nucleotide sequence ID" value="XM_029362648.1"/>
</dbReference>
<keyword evidence="6" id="KW-0472">Membrane</keyword>
<evidence type="ECO:0000256" key="4">
    <source>
        <dbReference type="PIRSR" id="PIRSR600407-2"/>
    </source>
</evidence>
<feature type="region of interest" description="Disordered" evidence="5">
    <location>
        <begin position="449"/>
        <end position="478"/>
    </location>
</feature>
<dbReference type="GO" id="GO:0009134">
    <property type="term" value="P:nucleoside diphosphate catabolic process"/>
    <property type="evidence" value="ECO:0007669"/>
    <property type="project" value="TreeGrafter"/>
</dbReference>
<feature type="compositionally biased region" description="Basic and acidic residues" evidence="5">
    <location>
        <begin position="14"/>
        <end position="25"/>
    </location>
</feature>
<dbReference type="AlphaFoldDB" id="A0A2A9MK75"/>
<dbReference type="Gene3D" id="3.30.420.150">
    <property type="entry name" value="Exopolyphosphatase. Domain 2"/>
    <property type="match status" value="2"/>
</dbReference>
<evidence type="ECO:0000256" key="3">
    <source>
        <dbReference type="PIRSR" id="PIRSR600407-1"/>
    </source>
</evidence>
<feature type="binding site" evidence="4">
    <location>
        <begin position="354"/>
        <end position="358"/>
    </location>
    <ligand>
        <name>ATP</name>
        <dbReference type="ChEBI" id="CHEBI:30616"/>
    </ligand>
</feature>
<dbReference type="GeneID" id="40309043"/>
<dbReference type="PANTHER" id="PTHR11782">
    <property type="entry name" value="ADENOSINE/GUANOSINE DIPHOSPHATASE"/>
    <property type="match status" value="1"/>
</dbReference>
<proteinExistence type="inferred from homology"/>
<keyword evidence="6" id="KW-1133">Transmembrane helix</keyword>
<feature type="transmembrane region" description="Helical" evidence="6">
    <location>
        <begin position="861"/>
        <end position="881"/>
    </location>
</feature>
<dbReference type="CDD" id="cd24003">
    <property type="entry name" value="ASKHA_NBD_GDA1_CD39_NTPase"/>
    <property type="match status" value="1"/>
</dbReference>
<feature type="active site" description="Proton acceptor" evidence="3">
    <location>
        <position position="324"/>
    </location>
</feature>
<feature type="compositionally biased region" description="Low complexity" evidence="5">
    <location>
        <begin position="31"/>
        <end position="42"/>
    </location>
</feature>
<dbReference type="EMBL" id="NWUJ01000002">
    <property type="protein sequence ID" value="PFH37604.1"/>
    <property type="molecule type" value="Genomic_DNA"/>
</dbReference>
<feature type="compositionally biased region" description="Basic and acidic residues" evidence="5">
    <location>
        <begin position="595"/>
        <end position="608"/>
    </location>
</feature>
<evidence type="ECO:0000256" key="1">
    <source>
        <dbReference type="ARBA" id="ARBA00009283"/>
    </source>
</evidence>
<feature type="region of interest" description="Disordered" evidence="5">
    <location>
        <begin position="555"/>
        <end position="661"/>
    </location>
</feature>
<feature type="transmembrane region" description="Helical" evidence="6">
    <location>
        <begin position="153"/>
        <end position="170"/>
    </location>
</feature>
<feature type="compositionally biased region" description="Basic and acidic residues" evidence="5">
    <location>
        <begin position="616"/>
        <end position="661"/>
    </location>
</feature>
<accession>A0A2A9MK75</accession>
<evidence type="ECO:0000313" key="8">
    <source>
        <dbReference type="Proteomes" id="UP000224006"/>
    </source>
</evidence>
<dbReference type="InterPro" id="IPR000407">
    <property type="entry name" value="GDA1_CD39_NTPase"/>
</dbReference>
<evidence type="ECO:0000256" key="6">
    <source>
        <dbReference type="SAM" id="Phobius"/>
    </source>
</evidence>
<protein>
    <submittedName>
        <fullName evidence="7">GDA1/CD39 (Nucleoside phosphatase) family protein</fullName>
    </submittedName>
</protein>
<feature type="compositionally biased region" description="Basic and acidic residues" evidence="5">
    <location>
        <begin position="463"/>
        <end position="478"/>
    </location>
</feature>
<name>A0A2A9MK75_BESBE</name>
<comment type="caution">
    <text evidence="7">The sequence shown here is derived from an EMBL/GenBank/DDBJ whole genome shotgun (WGS) entry which is preliminary data.</text>
</comment>
<keyword evidence="8" id="KW-1185">Reference proteome</keyword>
<dbReference type="OrthoDB" id="6372431at2759"/>
<sequence length="924" mass="101351">MSGGDRVAAIHTRARLEDARDDGAARHGLASSSSPRVSPHFSSPSTALLARWCSPDAVHVEPSHPSRWTNSVEECGDAAVPGPPTYRLLDVDAAATNARPSLLSARTSGRCSAAHLRHGMPESYFEAPSQGSFHRATSSNILDMRCGAFWKEAFWWVLAPLLFLFLWLVWSATTSIYSSEQSRVDYGIVIDAGSHGTRLTVFRWPARRFDPRHPLTGPVTIPQAVCDATPGPELSNFTDGFSDARRLFKSMLDEAQLCLTRRSVPVSSWGEVPLFVKATGGMRNLSQATRDAVMANLREALMDPTLNPFRFHPAWARVISGEEEGIYGWLAVNSVRGSLSADPEKTVGALDMGGASTQITFSPVHTSVLEDFNAVHLGDTSIHLYSHSYLGYGWSDSLNRVSTILGAETLLQRLREDPEFVRSALKKAQAGRASGPDSSLASSVRRTAVGLTGESRRPQANAGDHRPLSRRREKEDAEQQLHLAAVHPCLPRGSVRSFQMPSLAYPERRFYADMNIGQIAAFMKAAAYTKNDIMKTVKSMAPYGVEMRHALQDMQPLSRTPSAAVSFAAGGTSDQTPPDVDAAGRSESAKPPSQVHEETGTEGADTRKSLPRHRRSAADEEKTGPEEGEHGKGMQREETPEDAGRKKAADSGREGSQEADAKLQEYEDAADRGTQGGVEVTLDVKPRVAFVIRFVGSGDFETCRNIAYKLFHNSLCFINSCSFNGVYQPRLEDSKFIAFGQYSKIHGVLGLDNPPTLSQFLESTVAICGHRLKRLKAMRKRGSFRAYGDSSLHKLCWKAVWSFAVLRQGFGFPLESSQIFFASLNSTDGENDYATPGWALGSMISEVNYFPWQAPVEQYHGLFHLAAAFLLMSIILAIILYHEVSYLRKRLQRAEQSAVYETVLTAADSPHSMGAQHRIDCAPP</sequence>
<evidence type="ECO:0000256" key="2">
    <source>
        <dbReference type="ARBA" id="ARBA00022801"/>
    </source>
</evidence>
<dbReference type="GO" id="GO:0017110">
    <property type="term" value="F:nucleoside diphosphate phosphatase activity"/>
    <property type="evidence" value="ECO:0007669"/>
    <property type="project" value="TreeGrafter"/>
</dbReference>
<dbReference type="Pfam" id="PF01150">
    <property type="entry name" value="GDA1_CD39"/>
    <property type="match status" value="2"/>
</dbReference>
<dbReference type="STRING" id="94643.A0A2A9MK75"/>
<reference evidence="7 8" key="1">
    <citation type="submission" date="2017-09" db="EMBL/GenBank/DDBJ databases">
        <title>Genome sequencing of Besnoitia besnoiti strain Bb-Ger1.</title>
        <authorList>
            <person name="Schares G."/>
            <person name="Venepally P."/>
            <person name="Lorenzi H.A."/>
        </authorList>
    </citation>
    <scope>NUCLEOTIDE SEQUENCE [LARGE SCALE GENOMIC DNA]</scope>
    <source>
        <strain evidence="7 8">Bb-Ger1</strain>
    </source>
</reference>
<dbReference type="GO" id="GO:0016020">
    <property type="term" value="C:membrane"/>
    <property type="evidence" value="ECO:0007669"/>
    <property type="project" value="TreeGrafter"/>
</dbReference>
<dbReference type="VEuPathDB" id="ToxoDB:BESB_040620"/>
<feature type="region of interest" description="Disordered" evidence="5">
    <location>
        <begin position="1"/>
        <end position="42"/>
    </location>
</feature>
<dbReference type="GO" id="GO:0005524">
    <property type="term" value="F:ATP binding"/>
    <property type="evidence" value="ECO:0007669"/>
    <property type="project" value="UniProtKB-KW"/>
</dbReference>
<dbReference type="KEGG" id="bbes:BESB_040620"/>
<organism evidence="7 8">
    <name type="scientific">Besnoitia besnoiti</name>
    <name type="common">Apicomplexan protozoan</name>
    <dbReference type="NCBI Taxonomy" id="94643"/>
    <lineage>
        <taxon>Eukaryota</taxon>
        <taxon>Sar</taxon>
        <taxon>Alveolata</taxon>
        <taxon>Apicomplexa</taxon>
        <taxon>Conoidasida</taxon>
        <taxon>Coccidia</taxon>
        <taxon>Eucoccidiorida</taxon>
        <taxon>Eimeriorina</taxon>
        <taxon>Sarcocystidae</taxon>
        <taxon>Besnoitia</taxon>
    </lineage>
</organism>
<dbReference type="Proteomes" id="UP000224006">
    <property type="component" value="Chromosome II"/>
</dbReference>
<keyword evidence="4" id="KW-0547">Nucleotide-binding</keyword>
<dbReference type="PANTHER" id="PTHR11782:SF83">
    <property type="entry name" value="GUANOSINE-DIPHOSPHATASE"/>
    <property type="match status" value="1"/>
</dbReference>
<comment type="similarity">
    <text evidence="1">Belongs to the GDA1/CD39 NTPase family.</text>
</comment>
<evidence type="ECO:0000313" key="7">
    <source>
        <dbReference type="EMBL" id="PFH37604.1"/>
    </source>
</evidence>